<evidence type="ECO:0000256" key="4">
    <source>
        <dbReference type="ARBA" id="ARBA00023136"/>
    </source>
</evidence>
<organism evidence="6 7">
    <name type="scientific">Mastacembelus armatus</name>
    <name type="common">zig-zag eel</name>
    <dbReference type="NCBI Taxonomy" id="205130"/>
    <lineage>
        <taxon>Eukaryota</taxon>
        <taxon>Metazoa</taxon>
        <taxon>Chordata</taxon>
        <taxon>Craniata</taxon>
        <taxon>Vertebrata</taxon>
        <taxon>Euteleostomi</taxon>
        <taxon>Actinopterygii</taxon>
        <taxon>Neopterygii</taxon>
        <taxon>Teleostei</taxon>
        <taxon>Neoteleostei</taxon>
        <taxon>Acanthomorphata</taxon>
        <taxon>Anabantaria</taxon>
        <taxon>Synbranchiformes</taxon>
        <taxon>Mastacembelidae</taxon>
        <taxon>Mastacembelus</taxon>
    </lineage>
</organism>
<accession>A0A3Q3LT72</accession>
<keyword evidence="3 5" id="KW-1133">Transmembrane helix</keyword>
<evidence type="ECO:0000256" key="3">
    <source>
        <dbReference type="ARBA" id="ARBA00022989"/>
    </source>
</evidence>
<dbReference type="PANTHER" id="PTHR19282">
    <property type="entry name" value="TETRASPANIN"/>
    <property type="match status" value="1"/>
</dbReference>
<proteinExistence type="predicted"/>
<feature type="transmembrane region" description="Helical" evidence="5">
    <location>
        <begin position="209"/>
        <end position="232"/>
    </location>
</feature>
<dbReference type="Pfam" id="PF00335">
    <property type="entry name" value="Tetraspanin"/>
    <property type="match status" value="1"/>
</dbReference>
<evidence type="ECO:0000256" key="5">
    <source>
        <dbReference type="SAM" id="Phobius"/>
    </source>
</evidence>
<dbReference type="SUPFAM" id="SSF48652">
    <property type="entry name" value="Tetraspanin"/>
    <property type="match status" value="1"/>
</dbReference>
<evidence type="ECO:0000256" key="2">
    <source>
        <dbReference type="ARBA" id="ARBA00022692"/>
    </source>
</evidence>
<dbReference type="InParanoid" id="A0A3Q3LT72"/>
<dbReference type="RefSeq" id="XP_026182514.1">
    <property type="nucleotide sequence ID" value="XM_026326729.2"/>
</dbReference>
<dbReference type="GeneID" id="113142006"/>
<evidence type="ECO:0000313" key="6">
    <source>
        <dbReference type="Ensembl" id="ENSMAMP00000013371.1"/>
    </source>
</evidence>
<dbReference type="PRINTS" id="PR00259">
    <property type="entry name" value="TMFOUR"/>
</dbReference>
<dbReference type="InterPro" id="IPR018499">
    <property type="entry name" value="Tetraspanin/Peripherin"/>
</dbReference>
<keyword evidence="7" id="KW-1185">Reference proteome</keyword>
<reference evidence="6" key="2">
    <citation type="submission" date="2025-09" db="UniProtKB">
        <authorList>
            <consortium name="Ensembl"/>
        </authorList>
    </citation>
    <scope>IDENTIFICATION</scope>
</reference>
<dbReference type="OrthoDB" id="438211at2759"/>
<evidence type="ECO:0000256" key="1">
    <source>
        <dbReference type="ARBA" id="ARBA00004141"/>
    </source>
</evidence>
<dbReference type="GO" id="GO:1900746">
    <property type="term" value="P:regulation of vascular endothelial growth factor signaling pathway"/>
    <property type="evidence" value="ECO:0007669"/>
    <property type="project" value="TreeGrafter"/>
</dbReference>
<name>A0A3Q3LT72_9TELE</name>
<reference evidence="6" key="1">
    <citation type="submission" date="2025-08" db="UniProtKB">
        <authorList>
            <consortium name="Ensembl"/>
        </authorList>
    </citation>
    <scope>IDENTIFICATION</scope>
</reference>
<dbReference type="Ensembl" id="ENSMAMT00000013739.2">
    <property type="protein sequence ID" value="ENSMAMP00000013371.1"/>
    <property type="gene ID" value="ENSMAMG00000009068.2"/>
</dbReference>
<dbReference type="PANTHER" id="PTHR19282:SF456">
    <property type="entry name" value="CD63 MOLECULE"/>
    <property type="match status" value="1"/>
</dbReference>
<sequence>MGKVNVCLKWSYIIVTSVIAITSALLLAVTLFSHGYLHEDEEIEKMLTGIHTMYIISIVTLALTILGVFGACKEKKWPLILFAVGMILTSLFMLVCEIHGLVIQPKEAEKLKKHYLNVLPRPLNSSETLEGLKDVQMEMQCCGMDQGYLDWGYNIPESCICMEESTNPCVAAPRNTSLFKDSDNDEPIMIYKEPCLQYIIQFAMSAINLALGIMLGVTLLWVLSVVLSIFILCRLNQKVDIPAVVYSPQAKAGNYTVLTDASDLT</sequence>
<dbReference type="AlphaFoldDB" id="A0A3Q3LT72"/>
<dbReference type="GO" id="GO:0005886">
    <property type="term" value="C:plasma membrane"/>
    <property type="evidence" value="ECO:0007669"/>
    <property type="project" value="TreeGrafter"/>
</dbReference>
<comment type="subcellular location">
    <subcellularLocation>
        <location evidence="1">Membrane</location>
        <topology evidence="1">Multi-pass membrane protein</topology>
    </subcellularLocation>
</comment>
<evidence type="ECO:0000313" key="7">
    <source>
        <dbReference type="Proteomes" id="UP000261640"/>
    </source>
</evidence>
<dbReference type="GeneTree" id="ENSGT00940000174996"/>
<dbReference type="InterPro" id="IPR008952">
    <property type="entry name" value="Tetraspanin_EC2_sf"/>
</dbReference>
<feature type="transmembrane region" description="Helical" evidence="5">
    <location>
        <begin position="77"/>
        <end position="103"/>
    </location>
</feature>
<keyword evidence="2 5" id="KW-0812">Transmembrane</keyword>
<protein>
    <submittedName>
        <fullName evidence="6">Tetraspanin-8-like</fullName>
    </submittedName>
</protein>
<feature type="transmembrane region" description="Helical" evidence="5">
    <location>
        <begin position="12"/>
        <end position="32"/>
    </location>
</feature>
<keyword evidence="4 5" id="KW-0472">Membrane</keyword>
<dbReference type="Proteomes" id="UP000261640">
    <property type="component" value="Unplaced"/>
</dbReference>
<dbReference type="Gene3D" id="1.10.1450.10">
    <property type="entry name" value="Tetraspanin"/>
    <property type="match status" value="1"/>
</dbReference>
<feature type="transmembrane region" description="Helical" evidence="5">
    <location>
        <begin position="53"/>
        <end position="71"/>
    </location>
</feature>